<proteinExistence type="predicted"/>
<evidence type="ECO:0000313" key="2">
    <source>
        <dbReference type="EMBL" id="MPC86040.1"/>
    </source>
</evidence>
<dbReference type="EMBL" id="VSRR010070319">
    <property type="protein sequence ID" value="MPC86040.1"/>
    <property type="molecule type" value="Genomic_DNA"/>
</dbReference>
<protein>
    <submittedName>
        <fullName evidence="2">Uncharacterized protein</fullName>
    </submittedName>
</protein>
<dbReference type="AlphaFoldDB" id="A0A5B7INB9"/>
<gene>
    <name evidence="2" type="ORF">E2C01_080852</name>
</gene>
<comment type="caution">
    <text evidence="2">The sequence shown here is derived from an EMBL/GenBank/DDBJ whole genome shotgun (WGS) entry which is preliminary data.</text>
</comment>
<feature type="region of interest" description="Disordered" evidence="1">
    <location>
        <begin position="108"/>
        <end position="139"/>
    </location>
</feature>
<accession>A0A5B7INB9</accession>
<name>A0A5B7INB9_PORTR</name>
<organism evidence="2 3">
    <name type="scientific">Portunus trituberculatus</name>
    <name type="common">Swimming crab</name>
    <name type="synonym">Neptunus trituberculatus</name>
    <dbReference type="NCBI Taxonomy" id="210409"/>
    <lineage>
        <taxon>Eukaryota</taxon>
        <taxon>Metazoa</taxon>
        <taxon>Ecdysozoa</taxon>
        <taxon>Arthropoda</taxon>
        <taxon>Crustacea</taxon>
        <taxon>Multicrustacea</taxon>
        <taxon>Malacostraca</taxon>
        <taxon>Eumalacostraca</taxon>
        <taxon>Eucarida</taxon>
        <taxon>Decapoda</taxon>
        <taxon>Pleocyemata</taxon>
        <taxon>Brachyura</taxon>
        <taxon>Eubrachyura</taxon>
        <taxon>Portunoidea</taxon>
        <taxon>Portunidae</taxon>
        <taxon>Portuninae</taxon>
        <taxon>Portunus</taxon>
    </lineage>
</organism>
<sequence>MKKRRKTLKQTTVNIYKTPNEKKLTSRVPCQTKEGTEMHEINRIETSTYKHSAQALDELEKHERQTKPGKTCQAHAHIHHQLHKCNNDTLSVPKKQSIRKPYPALAIHASQPGAAMRQPGASDSHPSQLTALLQPPRSH</sequence>
<dbReference type="Proteomes" id="UP000324222">
    <property type="component" value="Unassembled WGS sequence"/>
</dbReference>
<evidence type="ECO:0000256" key="1">
    <source>
        <dbReference type="SAM" id="MobiDB-lite"/>
    </source>
</evidence>
<reference evidence="2 3" key="1">
    <citation type="submission" date="2019-05" db="EMBL/GenBank/DDBJ databases">
        <title>Another draft genome of Portunus trituberculatus and its Hox gene families provides insights of decapod evolution.</title>
        <authorList>
            <person name="Jeong J.-H."/>
            <person name="Song I."/>
            <person name="Kim S."/>
            <person name="Choi T."/>
            <person name="Kim D."/>
            <person name="Ryu S."/>
            <person name="Kim W."/>
        </authorList>
    </citation>
    <scope>NUCLEOTIDE SEQUENCE [LARGE SCALE GENOMIC DNA]</scope>
    <source>
        <tissue evidence="2">Muscle</tissue>
    </source>
</reference>
<evidence type="ECO:0000313" key="3">
    <source>
        <dbReference type="Proteomes" id="UP000324222"/>
    </source>
</evidence>
<keyword evidence="3" id="KW-1185">Reference proteome</keyword>